<feature type="transmembrane region" description="Helical" evidence="6">
    <location>
        <begin position="163"/>
        <end position="183"/>
    </location>
</feature>
<evidence type="ECO:0000256" key="2">
    <source>
        <dbReference type="ARBA" id="ARBA00022692"/>
    </source>
</evidence>
<evidence type="ECO:0000256" key="3">
    <source>
        <dbReference type="ARBA" id="ARBA00022989"/>
    </source>
</evidence>
<evidence type="ECO:0000256" key="1">
    <source>
        <dbReference type="ARBA" id="ARBA00004141"/>
    </source>
</evidence>
<dbReference type="InterPro" id="IPR004031">
    <property type="entry name" value="PMP22/EMP/MP20/Claudin"/>
</dbReference>
<gene>
    <name evidence="7" type="ORF">FBUS_05567</name>
</gene>
<evidence type="ECO:0000256" key="4">
    <source>
        <dbReference type="ARBA" id="ARBA00023136"/>
    </source>
</evidence>
<dbReference type="GO" id="GO:0016020">
    <property type="term" value="C:membrane"/>
    <property type="evidence" value="ECO:0007669"/>
    <property type="project" value="UniProtKB-SubCell"/>
</dbReference>
<reference evidence="7" key="1">
    <citation type="submission" date="2019-05" db="EMBL/GenBank/DDBJ databases">
        <title>Annotation for the trematode Fasciolopsis buski.</title>
        <authorList>
            <person name="Choi Y.-J."/>
        </authorList>
    </citation>
    <scope>NUCLEOTIDE SEQUENCE</scope>
    <source>
        <strain evidence="7">HT</strain>
        <tissue evidence="7">Whole worm</tissue>
    </source>
</reference>
<dbReference type="EMBL" id="LUCM01007454">
    <property type="protein sequence ID" value="KAA0189905.1"/>
    <property type="molecule type" value="Genomic_DNA"/>
</dbReference>
<keyword evidence="2 6" id="KW-0812">Transmembrane</keyword>
<name>A0A8E0VIB4_9TREM</name>
<feature type="region of interest" description="Disordered" evidence="5">
    <location>
        <begin position="368"/>
        <end position="403"/>
    </location>
</feature>
<feature type="transmembrane region" description="Helical" evidence="6">
    <location>
        <begin position="203"/>
        <end position="225"/>
    </location>
</feature>
<dbReference type="Pfam" id="PF13903">
    <property type="entry name" value="Claudin_2"/>
    <property type="match status" value="1"/>
</dbReference>
<feature type="transmembrane region" description="Helical" evidence="6">
    <location>
        <begin position="93"/>
        <end position="120"/>
    </location>
</feature>
<accession>A0A8E0VIB4</accession>
<dbReference type="Gene3D" id="1.20.140.150">
    <property type="match status" value="1"/>
</dbReference>
<dbReference type="PANTHER" id="PTHR21284">
    <property type="entry name" value="EG:80H7.2 PROTEIN"/>
    <property type="match status" value="1"/>
</dbReference>
<keyword evidence="8" id="KW-1185">Reference proteome</keyword>
<evidence type="ECO:0000313" key="7">
    <source>
        <dbReference type="EMBL" id="KAA0189905.1"/>
    </source>
</evidence>
<dbReference type="AlphaFoldDB" id="A0A8E0VIB4"/>
<dbReference type="PANTHER" id="PTHR21284:SF12">
    <property type="entry name" value="EG:80H7.2 PROTEIN"/>
    <property type="match status" value="1"/>
</dbReference>
<protein>
    <submittedName>
        <fullName evidence="7">Uncharacterized protein</fullName>
    </submittedName>
</protein>
<dbReference type="Proteomes" id="UP000728185">
    <property type="component" value="Unassembled WGS sequence"/>
</dbReference>
<sequence>MSVGRGRHLHASFVIAVTTAFIATICYIIGFVSPYWIEAKRGSNEGFQRLGLWEVCFHNFIFPEDYVSKAYEGCWYIYYPEYKYIRFWLNPPWFYAVQILSIIGVICSLSGLLTIVLILCEVYGTKEKRPKITVIVLEAVTRTLVHHCLNAWGWSACLGNVRIFFLLTVLVACLVIMVITMGVMSKDRQWLPRSDHNRVSWSFAFAVISGFFTLICLFGLVTHYLSVESRLMMEDPTIRQKLLGSEPRYGYAKSVSGYDVGAGTESRLGGGVPSLFTMPMTGSQLAPGSVMIGAGTASHLSRATVAPGAVGPTTAGTSAATVSAKLRETLEAQRAAVIAANARATETGLPVTGAIPASSGYSPSIYQGGRRAEPGVTGSLNRPVPHTGSMSHLNPPVAMDSTV</sequence>
<dbReference type="OrthoDB" id="10062378at2759"/>
<comment type="caution">
    <text evidence="7">The sequence shown here is derived from an EMBL/GenBank/DDBJ whole genome shotgun (WGS) entry which is preliminary data.</text>
</comment>
<evidence type="ECO:0000256" key="6">
    <source>
        <dbReference type="SAM" id="Phobius"/>
    </source>
</evidence>
<comment type="subcellular location">
    <subcellularLocation>
        <location evidence="1">Membrane</location>
        <topology evidence="1">Multi-pass membrane protein</topology>
    </subcellularLocation>
</comment>
<keyword evidence="4 6" id="KW-0472">Membrane</keyword>
<organism evidence="7 8">
    <name type="scientific">Fasciolopsis buskii</name>
    <dbReference type="NCBI Taxonomy" id="27845"/>
    <lineage>
        <taxon>Eukaryota</taxon>
        <taxon>Metazoa</taxon>
        <taxon>Spiralia</taxon>
        <taxon>Lophotrochozoa</taxon>
        <taxon>Platyhelminthes</taxon>
        <taxon>Trematoda</taxon>
        <taxon>Digenea</taxon>
        <taxon>Plagiorchiida</taxon>
        <taxon>Echinostomata</taxon>
        <taxon>Echinostomatoidea</taxon>
        <taxon>Fasciolidae</taxon>
        <taxon>Fasciolopsis</taxon>
    </lineage>
</organism>
<proteinExistence type="predicted"/>
<evidence type="ECO:0000256" key="5">
    <source>
        <dbReference type="SAM" id="MobiDB-lite"/>
    </source>
</evidence>
<feature type="transmembrane region" description="Helical" evidence="6">
    <location>
        <begin position="12"/>
        <end position="37"/>
    </location>
</feature>
<keyword evidence="3 6" id="KW-1133">Transmembrane helix</keyword>
<evidence type="ECO:0000313" key="8">
    <source>
        <dbReference type="Proteomes" id="UP000728185"/>
    </source>
</evidence>